<dbReference type="Proteomes" id="UP000326702">
    <property type="component" value="Chromosome"/>
</dbReference>
<evidence type="ECO:0000313" key="2">
    <source>
        <dbReference type="Proteomes" id="UP000326702"/>
    </source>
</evidence>
<keyword evidence="2" id="KW-1185">Reference proteome</keyword>
<sequence>MTSEDFWICRTCGVERSDRPELCPICADERQYVVESGQTWTTLAELAADGCHVRVDELEPGLHALQGDPGVGIGQETKVVVTPHGNLLWDPLGYLDDEAVAAVRALGDVVAIAASHPHMFGVQVEWSRRLGGVPVLVAAADASWVGRPDDAIETWSGEREIVPGLTLHQVGGHFPGSGVVHWAGTADGKGALLSGDTVFVNADRASVTFMRSYPNYLPLSAAVVERIAARLEPLAFDRIYHNFHGRIAADGHGVLQRSAERYAGWVRGDFDHLT</sequence>
<dbReference type="PANTHER" id="PTHR36839">
    <property type="entry name" value="METALLO-BETA-LACTAMASE FAMILY PROTEIN (AFU_ORTHOLOGUE AFUA_5G12770)"/>
    <property type="match status" value="1"/>
</dbReference>
<dbReference type="AlphaFoldDB" id="A0A5P9QFJ7"/>
<reference evidence="1 2" key="1">
    <citation type="submission" date="2019-10" db="EMBL/GenBank/DDBJ databases">
        <title>Genome sequence of Luteimicrobium xylanilyticum HY-24.</title>
        <authorList>
            <person name="Kim D.Y."/>
            <person name="Park H.-Y."/>
        </authorList>
    </citation>
    <scope>NUCLEOTIDE SEQUENCE [LARGE SCALE GENOMIC DNA]</scope>
    <source>
        <strain evidence="1 2">HY-24</strain>
    </source>
</reference>
<accession>A0A5P9QFJ7</accession>
<dbReference type="InterPro" id="IPR036866">
    <property type="entry name" value="RibonucZ/Hydroxyglut_hydro"/>
</dbReference>
<dbReference type="SUPFAM" id="SSF56281">
    <property type="entry name" value="Metallo-hydrolase/oxidoreductase"/>
    <property type="match status" value="1"/>
</dbReference>
<dbReference type="OrthoDB" id="2373347at2"/>
<name>A0A5P9QFJ7_9MICO</name>
<dbReference type="SUPFAM" id="SSF57802">
    <property type="entry name" value="Rubredoxin-like"/>
    <property type="match status" value="1"/>
</dbReference>
<proteinExistence type="predicted"/>
<protein>
    <recommendedName>
        <fullName evidence="3">Metallo-beta-lactamase domain-containing protein</fullName>
    </recommendedName>
</protein>
<dbReference type="PANTHER" id="PTHR36839:SF1">
    <property type="entry name" value="METALLO-BETA-LACTAMASE FAMILY PROTEIN (AFU_ORTHOLOGUE AFUA_5G12770)"/>
    <property type="match status" value="1"/>
</dbReference>
<evidence type="ECO:0000313" key="1">
    <source>
        <dbReference type="EMBL" id="QFV00020.1"/>
    </source>
</evidence>
<evidence type="ECO:0008006" key="3">
    <source>
        <dbReference type="Google" id="ProtNLM"/>
    </source>
</evidence>
<gene>
    <name evidence="1" type="ORF">KDY119_03555</name>
</gene>
<dbReference type="RefSeq" id="WP_036947893.1">
    <property type="nucleotide sequence ID" value="NZ_BAABIH010000010.1"/>
</dbReference>
<dbReference type="Gene3D" id="3.60.15.10">
    <property type="entry name" value="Ribonuclease Z/Hydroxyacylglutathione hydrolase-like"/>
    <property type="match status" value="1"/>
</dbReference>
<organism evidence="1 2">
    <name type="scientific">Luteimicrobium xylanilyticum</name>
    <dbReference type="NCBI Taxonomy" id="1133546"/>
    <lineage>
        <taxon>Bacteria</taxon>
        <taxon>Bacillati</taxon>
        <taxon>Actinomycetota</taxon>
        <taxon>Actinomycetes</taxon>
        <taxon>Micrococcales</taxon>
        <taxon>Luteimicrobium</taxon>
    </lineage>
</organism>
<dbReference type="KEGG" id="lxl:KDY119_03555"/>
<dbReference type="EMBL" id="CP045529">
    <property type="protein sequence ID" value="QFV00020.1"/>
    <property type="molecule type" value="Genomic_DNA"/>
</dbReference>